<dbReference type="AlphaFoldDB" id="A0AAW0B4V7"/>
<dbReference type="Proteomes" id="UP001362999">
    <property type="component" value="Unassembled WGS sequence"/>
</dbReference>
<gene>
    <name evidence="1" type="ORF">R3P38DRAFT_3197611</name>
</gene>
<organism evidence="1 2">
    <name type="scientific">Favolaschia claudopus</name>
    <dbReference type="NCBI Taxonomy" id="2862362"/>
    <lineage>
        <taxon>Eukaryota</taxon>
        <taxon>Fungi</taxon>
        <taxon>Dikarya</taxon>
        <taxon>Basidiomycota</taxon>
        <taxon>Agaricomycotina</taxon>
        <taxon>Agaricomycetes</taxon>
        <taxon>Agaricomycetidae</taxon>
        <taxon>Agaricales</taxon>
        <taxon>Marasmiineae</taxon>
        <taxon>Mycenaceae</taxon>
        <taxon>Favolaschia</taxon>
    </lineage>
</organism>
<name>A0AAW0B4V7_9AGAR</name>
<sequence length="70" mass="7695">MLGFTDPRVVVSALQDSVSLAEEGKSGWAGDLLIVFSRLPTPILLKPRDLLCLETIEQVCKDVEAIVIRE</sequence>
<dbReference type="EMBL" id="JAWWNJ010000041">
    <property type="protein sequence ID" value="KAK7020316.1"/>
    <property type="molecule type" value="Genomic_DNA"/>
</dbReference>
<comment type="caution">
    <text evidence="1">The sequence shown here is derived from an EMBL/GenBank/DDBJ whole genome shotgun (WGS) entry which is preliminary data.</text>
</comment>
<protein>
    <submittedName>
        <fullName evidence="1">Uncharacterized protein</fullName>
    </submittedName>
</protein>
<reference evidence="1 2" key="1">
    <citation type="journal article" date="2024" name="J Genomics">
        <title>Draft genome sequencing and assembly of Favolaschia claudopus CIRM-BRFM 2984 isolated from oak limbs.</title>
        <authorList>
            <person name="Navarro D."/>
            <person name="Drula E."/>
            <person name="Chaduli D."/>
            <person name="Cazenave R."/>
            <person name="Ahrendt S."/>
            <person name="Wang J."/>
            <person name="Lipzen A."/>
            <person name="Daum C."/>
            <person name="Barry K."/>
            <person name="Grigoriev I.V."/>
            <person name="Favel A."/>
            <person name="Rosso M.N."/>
            <person name="Martin F."/>
        </authorList>
    </citation>
    <scope>NUCLEOTIDE SEQUENCE [LARGE SCALE GENOMIC DNA]</scope>
    <source>
        <strain evidence="1 2">CIRM-BRFM 2984</strain>
    </source>
</reference>
<proteinExistence type="predicted"/>
<accession>A0AAW0B4V7</accession>
<keyword evidence="2" id="KW-1185">Reference proteome</keyword>
<evidence type="ECO:0000313" key="1">
    <source>
        <dbReference type="EMBL" id="KAK7020316.1"/>
    </source>
</evidence>
<evidence type="ECO:0000313" key="2">
    <source>
        <dbReference type="Proteomes" id="UP001362999"/>
    </source>
</evidence>